<evidence type="ECO:0000256" key="1">
    <source>
        <dbReference type="SAM" id="MobiDB-lite"/>
    </source>
</evidence>
<accession>A0ABV0UWN7</accession>
<keyword evidence="4" id="KW-1185">Reference proteome</keyword>
<feature type="compositionally biased region" description="Basic residues" evidence="1">
    <location>
        <begin position="54"/>
        <end position="65"/>
    </location>
</feature>
<feature type="transmembrane region" description="Helical" evidence="2">
    <location>
        <begin position="14"/>
        <end position="32"/>
    </location>
</feature>
<reference evidence="3 4" key="1">
    <citation type="submission" date="2021-06" db="EMBL/GenBank/DDBJ databases">
        <authorList>
            <person name="Palmer J.M."/>
        </authorList>
    </citation>
    <scope>NUCLEOTIDE SEQUENCE [LARGE SCALE GENOMIC DNA]</scope>
    <source>
        <strain evidence="4">if_2019</strain>
        <tissue evidence="3">Muscle</tissue>
    </source>
</reference>
<gene>
    <name evidence="3" type="ORF">ILYODFUR_030916</name>
</gene>
<evidence type="ECO:0000313" key="4">
    <source>
        <dbReference type="Proteomes" id="UP001482620"/>
    </source>
</evidence>
<comment type="caution">
    <text evidence="3">The sequence shown here is derived from an EMBL/GenBank/DDBJ whole genome shotgun (WGS) entry which is preliminary data.</text>
</comment>
<dbReference type="EMBL" id="JAHRIQ010085787">
    <property type="protein sequence ID" value="MEQ2249588.1"/>
    <property type="molecule type" value="Genomic_DNA"/>
</dbReference>
<evidence type="ECO:0000313" key="3">
    <source>
        <dbReference type="EMBL" id="MEQ2249588.1"/>
    </source>
</evidence>
<protein>
    <submittedName>
        <fullName evidence="3">Uncharacterized protein</fullName>
    </submittedName>
</protein>
<evidence type="ECO:0000256" key="2">
    <source>
        <dbReference type="SAM" id="Phobius"/>
    </source>
</evidence>
<keyword evidence="2" id="KW-0812">Transmembrane</keyword>
<keyword evidence="2" id="KW-0472">Membrane</keyword>
<keyword evidence="2" id="KW-1133">Transmembrane helix</keyword>
<sequence>MNCSNMLHEMVKNLPIIVSVAVICICVARLKIIQTLYPLSLRVLFVWSVQQGRQTKKRQQKRKEKKQQDIIGSKASGGGIHSCTVCVVSNCEVGGEVQQAGGGGKGASSLV</sequence>
<name>A0ABV0UWN7_9TELE</name>
<proteinExistence type="predicted"/>
<dbReference type="Proteomes" id="UP001482620">
    <property type="component" value="Unassembled WGS sequence"/>
</dbReference>
<feature type="region of interest" description="Disordered" evidence="1">
    <location>
        <begin position="52"/>
        <end position="81"/>
    </location>
</feature>
<organism evidence="3 4">
    <name type="scientific">Ilyodon furcidens</name>
    <name type="common">goldbreast splitfin</name>
    <dbReference type="NCBI Taxonomy" id="33524"/>
    <lineage>
        <taxon>Eukaryota</taxon>
        <taxon>Metazoa</taxon>
        <taxon>Chordata</taxon>
        <taxon>Craniata</taxon>
        <taxon>Vertebrata</taxon>
        <taxon>Euteleostomi</taxon>
        <taxon>Actinopterygii</taxon>
        <taxon>Neopterygii</taxon>
        <taxon>Teleostei</taxon>
        <taxon>Neoteleostei</taxon>
        <taxon>Acanthomorphata</taxon>
        <taxon>Ovalentaria</taxon>
        <taxon>Atherinomorphae</taxon>
        <taxon>Cyprinodontiformes</taxon>
        <taxon>Goodeidae</taxon>
        <taxon>Ilyodon</taxon>
    </lineage>
</organism>